<evidence type="ECO:0000256" key="3">
    <source>
        <dbReference type="ARBA" id="ARBA00022741"/>
    </source>
</evidence>
<dbReference type="SUPFAM" id="SSF140931">
    <property type="entry name" value="Fic-like"/>
    <property type="match status" value="1"/>
</dbReference>
<dbReference type="PANTHER" id="PTHR39560:SF1">
    <property type="entry name" value="PROTEIN ADENYLYLTRANSFERASE FIC-RELATED"/>
    <property type="match status" value="1"/>
</dbReference>
<dbReference type="GO" id="GO:0070733">
    <property type="term" value="F:AMPylase activity"/>
    <property type="evidence" value="ECO:0007669"/>
    <property type="project" value="UniProtKB-EC"/>
</dbReference>
<dbReference type="GO" id="GO:0051302">
    <property type="term" value="P:regulation of cell division"/>
    <property type="evidence" value="ECO:0007669"/>
    <property type="project" value="TreeGrafter"/>
</dbReference>
<keyword evidence="10" id="KW-1185">Reference proteome</keyword>
<protein>
    <recommendedName>
        <fullName evidence="5">protein adenylyltransferase</fullName>
        <ecNumber evidence="5">2.7.7.108</ecNumber>
    </recommendedName>
</protein>
<comment type="caution">
    <text evidence="9">The sequence shown here is derived from an EMBL/GenBank/DDBJ whole genome shotgun (WGS) entry which is preliminary data.</text>
</comment>
<dbReference type="AlphaFoldDB" id="A0A841PU75"/>
<dbReference type="EC" id="2.7.7.108" evidence="5"/>
<feature type="domain" description="Fido" evidence="8">
    <location>
        <begin position="53"/>
        <end position="191"/>
    </location>
</feature>
<dbReference type="PROSITE" id="PS51459">
    <property type="entry name" value="FIDO"/>
    <property type="match status" value="1"/>
</dbReference>
<dbReference type="GO" id="GO:0005524">
    <property type="term" value="F:ATP binding"/>
    <property type="evidence" value="ECO:0007669"/>
    <property type="project" value="UniProtKB-KW"/>
</dbReference>
<reference evidence="9 10" key="1">
    <citation type="submission" date="2020-08" db="EMBL/GenBank/DDBJ databases">
        <title>Genomic Encyclopedia of Type Strains, Phase IV (KMG-IV): sequencing the most valuable type-strain genomes for metagenomic binning, comparative biology and taxonomic classification.</title>
        <authorList>
            <person name="Goeker M."/>
        </authorList>
    </citation>
    <scope>NUCLEOTIDE SEQUENCE [LARGE SCALE GENOMIC DNA]</scope>
    <source>
        <strain evidence="9 10">DSM 100039</strain>
    </source>
</reference>
<dbReference type="EMBL" id="JACHEF010000013">
    <property type="protein sequence ID" value="MBB6414100.1"/>
    <property type="molecule type" value="Genomic_DNA"/>
</dbReference>
<dbReference type="InterPro" id="IPR036597">
    <property type="entry name" value="Fido-like_dom_sf"/>
</dbReference>
<evidence type="ECO:0000256" key="5">
    <source>
        <dbReference type="ARBA" id="ARBA00034531"/>
    </source>
</evidence>
<keyword evidence="4" id="KW-0067">ATP-binding</keyword>
<proteinExistence type="predicted"/>
<comment type="catalytic activity">
    <reaction evidence="6">
        <text>L-threonyl-[protein] + ATP = 3-O-(5'-adenylyl)-L-threonyl-[protein] + diphosphate</text>
        <dbReference type="Rhea" id="RHEA:54292"/>
        <dbReference type="Rhea" id="RHEA-COMP:11060"/>
        <dbReference type="Rhea" id="RHEA-COMP:13847"/>
        <dbReference type="ChEBI" id="CHEBI:30013"/>
        <dbReference type="ChEBI" id="CHEBI:30616"/>
        <dbReference type="ChEBI" id="CHEBI:33019"/>
        <dbReference type="ChEBI" id="CHEBI:138113"/>
        <dbReference type="EC" id="2.7.7.108"/>
    </reaction>
</comment>
<organism evidence="9 10">
    <name type="scientific">Mesorhizobium sangaii</name>
    <dbReference type="NCBI Taxonomy" id="505389"/>
    <lineage>
        <taxon>Bacteria</taxon>
        <taxon>Pseudomonadati</taxon>
        <taxon>Pseudomonadota</taxon>
        <taxon>Alphaproteobacteria</taxon>
        <taxon>Hyphomicrobiales</taxon>
        <taxon>Phyllobacteriaceae</taxon>
        <taxon>Mesorhizobium</taxon>
    </lineage>
</organism>
<dbReference type="Pfam" id="PF02661">
    <property type="entry name" value="Fic"/>
    <property type="match status" value="1"/>
</dbReference>
<accession>A0A841PU75</accession>
<evidence type="ECO:0000256" key="4">
    <source>
        <dbReference type="ARBA" id="ARBA00022840"/>
    </source>
</evidence>
<keyword evidence="3" id="KW-0547">Nucleotide-binding</keyword>
<evidence type="ECO:0000256" key="6">
    <source>
        <dbReference type="ARBA" id="ARBA00047939"/>
    </source>
</evidence>
<keyword evidence="1" id="KW-0808">Transferase</keyword>
<evidence type="ECO:0000256" key="2">
    <source>
        <dbReference type="ARBA" id="ARBA00022695"/>
    </source>
</evidence>
<evidence type="ECO:0000259" key="8">
    <source>
        <dbReference type="PROSITE" id="PS51459"/>
    </source>
</evidence>
<dbReference type="RefSeq" id="WP_184878751.1">
    <property type="nucleotide sequence ID" value="NZ_JACHEF010000013.1"/>
</dbReference>
<evidence type="ECO:0000256" key="1">
    <source>
        <dbReference type="ARBA" id="ARBA00022679"/>
    </source>
</evidence>
<keyword evidence="2" id="KW-0548">Nucleotidyltransferase</keyword>
<evidence type="ECO:0000256" key="7">
    <source>
        <dbReference type="ARBA" id="ARBA00048696"/>
    </source>
</evidence>
<dbReference type="PANTHER" id="PTHR39560">
    <property type="entry name" value="PROTEIN ADENYLYLTRANSFERASE FIC-RELATED"/>
    <property type="match status" value="1"/>
</dbReference>
<comment type="catalytic activity">
    <reaction evidence="7">
        <text>L-tyrosyl-[protein] + ATP = O-(5'-adenylyl)-L-tyrosyl-[protein] + diphosphate</text>
        <dbReference type="Rhea" id="RHEA:54288"/>
        <dbReference type="Rhea" id="RHEA-COMP:10136"/>
        <dbReference type="Rhea" id="RHEA-COMP:13846"/>
        <dbReference type="ChEBI" id="CHEBI:30616"/>
        <dbReference type="ChEBI" id="CHEBI:33019"/>
        <dbReference type="ChEBI" id="CHEBI:46858"/>
        <dbReference type="ChEBI" id="CHEBI:83624"/>
        <dbReference type="EC" id="2.7.7.108"/>
    </reaction>
</comment>
<sequence>MSVGYDAFDDPYAYKGTTTLKNKLALRDPTLLEAFELEMTTLRAGEPLPRGRYDPSHYRRVHYHLFQDVYSWAGKYRTVRTAKAGNPFCFPEYIDGEMKRLFGALPSVIGAETAGAFVAEAAHFLGELNAIHPFREGNGRSQLSFMAMLGERAGYPMDFSRVRRETFLPAMVASYTGDLTRLVLELRHLLL</sequence>
<dbReference type="Proteomes" id="UP000556329">
    <property type="component" value="Unassembled WGS sequence"/>
</dbReference>
<dbReference type="Gene3D" id="1.10.3290.10">
    <property type="entry name" value="Fido-like domain"/>
    <property type="match status" value="1"/>
</dbReference>
<dbReference type="InterPro" id="IPR003812">
    <property type="entry name" value="Fido"/>
</dbReference>
<gene>
    <name evidence="9" type="ORF">HNQ71_006809</name>
</gene>
<evidence type="ECO:0000313" key="9">
    <source>
        <dbReference type="EMBL" id="MBB6414100.1"/>
    </source>
</evidence>
<name>A0A841PU75_9HYPH</name>
<evidence type="ECO:0000313" key="10">
    <source>
        <dbReference type="Proteomes" id="UP000556329"/>
    </source>
</evidence>